<dbReference type="Proteomes" id="UP000297253">
    <property type="component" value="Unassembled WGS sequence"/>
</dbReference>
<keyword evidence="9 12" id="KW-0067">ATP-binding</keyword>
<evidence type="ECO:0000256" key="8">
    <source>
        <dbReference type="ARBA" id="ARBA00022777"/>
    </source>
</evidence>
<dbReference type="CDD" id="cd04254">
    <property type="entry name" value="AAK_UMPK-PyrH-Ec"/>
    <property type="match status" value="1"/>
</dbReference>
<proteinExistence type="inferred from homology"/>
<dbReference type="InterPro" id="IPR001048">
    <property type="entry name" value="Asp/Glu/Uridylate_kinase"/>
</dbReference>
<dbReference type="UniPathway" id="UPA00159">
    <property type="reaction ID" value="UER00275"/>
</dbReference>
<dbReference type="PIRSF" id="PIRSF005650">
    <property type="entry name" value="Uridylate_kin"/>
    <property type="match status" value="1"/>
</dbReference>
<comment type="function">
    <text evidence="12">Catalyzes the reversible phosphorylation of UMP to UDP.</text>
</comment>
<dbReference type="InterPro" id="IPR036393">
    <property type="entry name" value="AceGlu_kinase-like_sf"/>
</dbReference>
<evidence type="ECO:0000313" key="14">
    <source>
        <dbReference type="EMBL" id="TFU96709.1"/>
    </source>
</evidence>
<feature type="binding site" evidence="12">
    <location>
        <begin position="134"/>
        <end position="141"/>
    </location>
    <ligand>
        <name>UMP</name>
        <dbReference type="ChEBI" id="CHEBI:57865"/>
    </ligand>
</feature>
<dbReference type="GO" id="GO:0044210">
    <property type="term" value="P:'de novo' CTP biosynthetic process"/>
    <property type="evidence" value="ECO:0007669"/>
    <property type="project" value="UniProtKB-UniRule"/>
</dbReference>
<dbReference type="SUPFAM" id="SSF53633">
    <property type="entry name" value="Carbamate kinase-like"/>
    <property type="match status" value="1"/>
</dbReference>
<feature type="region of interest" description="Involved in allosteric activation by GTP" evidence="12">
    <location>
        <begin position="19"/>
        <end position="24"/>
    </location>
</feature>
<feature type="binding site" evidence="12">
    <location>
        <position position="73"/>
    </location>
    <ligand>
        <name>UMP</name>
        <dbReference type="ChEBI" id="CHEBI:57865"/>
    </ligand>
</feature>
<dbReference type="EC" id="2.7.4.22" evidence="12"/>
<evidence type="ECO:0000256" key="9">
    <source>
        <dbReference type="ARBA" id="ARBA00022840"/>
    </source>
</evidence>
<dbReference type="GO" id="GO:0005524">
    <property type="term" value="F:ATP binding"/>
    <property type="evidence" value="ECO:0007669"/>
    <property type="project" value="UniProtKB-KW"/>
</dbReference>
<dbReference type="GO" id="GO:0006225">
    <property type="term" value="P:UDP biosynthetic process"/>
    <property type="evidence" value="ECO:0007669"/>
    <property type="project" value="TreeGrafter"/>
</dbReference>
<sequence>MKPKYERILIKLSGEALAGERGVGIDIPTVQKMAQEIQEVASSGVQIALVIGGGNLWRGEPAAEAGMDRVQADYTGMLGTVMNALVMADALQQFGVDTRVQTAIAMQSVAEPYIRGRALRHLEKGRIVIFGAGIGSPYFSTDTTAALRAAEIEADAILMAKNGVDGVYNADPKKDANAVKFNELTHREVISRGLKIMDATASTLSMDNDIDLVVFNMNEPGNIKRVVFGEQIGTTVSNNKEVK</sequence>
<feature type="binding site" evidence="12">
    <location>
        <position position="162"/>
    </location>
    <ligand>
        <name>ATP</name>
        <dbReference type="ChEBI" id="CHEBI:30616"/>
    </ligand>
</feature>
<comment type="caution">
    <text evidence="14">The sequence shown here is derived from an EMBL/GenBank/DDBJ whole genome shotgun (WGS) entry which is preliminary data.</text>
</comment>
<accession>A0A4Y9J9T1</accession>
<dbReference type="PANTHER" id="PTHR42833:SF4">
    <property type="entry name" value="URIDYLATE KINASE PUMPKIN, CHLOROPLASTIC"/>
    <property type="match status" value="1"/>
</dbReference>
<comment type="subunit">
    <text evidence="12">Homohexamer.</text>
</comment>
<dbReference type="Pfam" id="PF00696">
    <property type="entry name" value="AA_kinase"/>
    <property type="match status" value="1"/>
</dbReference>
<comment type="similarity">
    <text evidence="3 12">Belongs to the UMP kinase family.</text>
</comment>
<keyword evidence="10 12" id="KW-0665">Pyrimidine biosynthesis</keyword>
<feature type="binding site" evidence="12">
    <location>
        <begin position="11"/>
        <end position="14"/>
    </location>
    <ligand>
        <name>ATP</name>
        <dbReference type="ChEBI" id="CHEBI:30616"/>
    </ligand>
</feature>
<evidence type="ECO:0000256" key="7">
    <source>
        <dbReference type="ARBA" id="ARBA00022741"/>
    </source>
</evidence>
<dbReference type="HAMAP" id="MF_01220_B">
    <property type="entry name" value="PyrH_B"/>
    <property type="match status" value="1"/>
</dbReference>
<evidence type="ECO:0000259" key="13">
    <source>
        <dbReference type="Pfam" id="PF00696"/>
    </source>
</evidence>
<evidence type="ECO:0000256" key="4">
    <source>
        <dbReference type="ARBA" id="ARBA00022490"/>
    </source>
</evidence>
<dbReference type="Gene3D" id="3.40.1160.10">
    <property type="entry name" value="Acetylglutamate kinase-like"/>
    <property type="match status" value="1"/>
</dbReference>
<comment type="activity regulation">
    <text evidence="12">Allosterically activated by GTP. Inhibited by UTP.</text>
</comment>
<comment type="subcellular location">
    <subcellularLocation>
        <location evidence="1 12">Cytoplasm</location>
    </subcellularLocation>
</comment>
<feature type="domain" description="Aspartate/glutamate/uridylate kinase" evidence="13">
    <location>
        <begin position="7"/>
        <end position="216"/>
    </location>
</feature>
<evidence type="ECO:0000256" key="1">
    <source>
        <dbReference type="ARBA" id="ARBA00004496"/>
    </source>
</evidence>
<dbReference type="InterPro" id="IPR011817">
    <property type="entry name" value="Uridylate_kinase"/>
</dbReference>
<keyword evidence="8 12" id="KW-0418">Kinase</keyword>
<feature type="binding site" evidence="12">
    <location>
        <position position="58"/>
    </location>
    <ligand>
        <name>ATP</name>
        <dbReference type="ChEBI" id="CHEBI:30616"/>
    </ligand>
</feature>
<comment type="pathway">
    <text evidence="2 12">Pyrimidine metabolism; CTP biosynthesis via de novo pathway; UDP from UMP (UMPK route): step 1/1.</text>
</comment>
<feature type="binding site" evidence="12">
    <location>
        <position position="54"/>
    </location>
    <ligand>
        <name>ATP</name>
        <dbReference type="ChEBI" id="CHEBI:30616"/>
    </ligand>
</feature>
<comment type="caution">
    <text evidence="12">Lacks conserved residue(s) required for the propagation of feature annotation.</text>
</comment>
<evidence type="ECO:0000256" key="5">
    <source>
        <dbReference type="ARBA" id="ARBA00022533"/>
    </source>
</evidence>
<dbReference type="NCBIfam" id="TIGR02075">
    <property type="entry name" value="pyrH_bact"/>
    <property type="match status" value="1"/>
</dbReference>
<reference evidence="14 15" key="1">
    <citation type="submission" date="2019-03" db="EMBL/GenBank/DDBJ databases">
        <title>Diversity of the mouse oral microbiome.</title>
        <authorList>
            <person name="Joseph S."/>
            <person name="Aduse-Opoku J."/>
            <person name="Curtis M."/>
            <person name="Wade W."/>
            <person name="Hashim A."/>
        </authorList>
    </citation>
    <scope>NUCLEOTIDE SEQUENCE [LARGE SCALE GENOMIC DNA]</scope>
    <source>
        <strain evidence="14 15">WM131</strain>
    </source>
</reference>
<keyword evidence="7 12" id="KW-0547">Nucleotide-binding</keyword>
<dbReference type="EMBL" id="SPPD01000027">
    <property type="protein sequence ID" value="TFU96709.1"/>
    <property type="molecule type" value="Genomic_DNA"/>
</dbReference>
<gene>
    <name evidence="12" type="primary">pyrH</name>
    <name evidence="14" type="ORF">E4T82_11300</name>
</gene>
<dbReference type="GO" id="GO:0033862">
    <property type="term" value="F:UMP kinase activity"/>
    <property type="evidence" value="ECO:0007669"/>
    <property type="project" value="UniProtKB-EC"/>
</dbReference>
<dbReference type="OrthoDB" id="9807458at2"/>
<comment type="catalytic activity">
    <reaction evidence="11 12">
        <text>UMP + ATP = UDP + ADP</text>
        <dbReference type="Rhea" id="RHEA:24400"/>
        <dbReference type="ChEBI" id="CHEBI:30616"/>
        <dbReference type="ChEBI" id="CHEBI:57865"/>
        <dbReference type="ChEBI" id="CHEBI:58223"/>
        <dbReference type="ChEBI" id="CHEBI:456216"/>
        <dbReference type="EC" id="2.7.4.22"/>
    </reaction>
</comment>
<evidence type="ECO:0000256" key="6">
    <source>
        <dbReference type="ARBA" id="ARBA00022679"/>
    </source>
</evidence>
<dbReference type="GO" id="GO:0005737">
    <property type="term" value="C:cytoplasm"/>
    <property type="evidence" value="ECO:0007669"/>
    <property type="project" value="UniProtKB-SubCell"/>
</dbReference>
<keyword evidence="6 12" id="KW-0808">Transferase</keyword>
<keyword evidence="4 12" id="KW-0963">Cytoplasm</keyword>
<protein>
    <recommendedName>
        <fullName evidence="12">Uridylate kinase</fullName>
        <shortName evidence="12">UK</shortName>
        <ecNumber evidence="12">2.7.4.22</ecNumber>
    </recommendedName>
    <alternativeName>
        <fullName evidence="12">Uridine monophosphate kinase</fullName>
        <shortName evidence="12">UMP kinase</shortName>
        <shortName evidence="12">UMPK</shortName>
    </alternativeName>
</protein>
<dbReference type="InterPro" id="IPR015963">
    <property type="entry name" value="Uridylate_kinase_bac"/>
</dbReference>
<evidence type="ECO:0000256" key="2">
    <source>
        <dbReference type="ARBA" id="ARBA00004791"/>
    </source>
</evidence>
<evidence type="ECO:0000256" key="3">
    <source>
        <dbReference type="ARBA" id="ARBA00007614"/>
    </source>
</evidence>
<dbReference type="PANTHER" id="PTHR42833">
    <property type="entry name" value="URIDYLATE KINASE"/>
    <property type="match status" value="1"/>
</dbReference>
<evidence type="ECO:0000256" key="11">
    <source>
        <dbReference type="ARBA" id="ARBA00047767"/>
    </source>
</evidence>
<feature type="binding site" evidence="12">
    <location>
        <position position="171"/>
    </location>
    <ligand>
        <name>ATP</name>
        <dbReference type="ChEBI" id="CHEBI:30616"/>
    </ligand>
</feature>
<name>A0A4Y9J9T1_9STRE</name>
<dbReference type="AlphaFoldDB" id="A0A4Y9J9T1"/>
<evidence type="ECO:0000313" key="15">
    <source>
        <dbReference type="Proteomes" id="UP000297253"/>
    </source>
</evidence>
<feature type="binding site" evidence="12">
    <location>
        <position position="53"/>
    </location>
    <ligand>
        <name>UMP</name>
        <dbReference type="ChEBI" id="CHEBI:57865"/>
    </ligand>
</feature>
<evidence type="ECO:0000256" key="10">
    <source>
        <dbReference type="ARBA" id="ARBA00022975"/>
    </source>
</evidence>
<keyword evidence="5 12" id="KW-0021">Allosteric enzyme</keyword>
<organism evidence="14 15">
    <name type="scientific">Streptococcus cuniculi</name>
    <dbReference type="NCBI Taxonomy" id="1432788"/>
    <lineage>
        <taxon>Bacteria</taxon>
        <taxon>Bacillati</taxon>
        <taxon>Bacillota</taxon>
        <taxon>Bacilli</taxon>
        <taxon>Lactobacillales</taxon>
        <taxon>Streptococcaceae</taxon>
        <taxon>Streptococcus</taxon>
    </lineage>
</organism>
<evidence type="ECO:0000256" key="12">
    <source>
        <dbReference type="HAMAP-Rule" id="MF_01220"/>
    </source>
</evidence>
<feature type="binding site" evidence="12">
    <location>
        <position position="168"/>
    </location>
    <ligand>
        <name>ATP</name>
        <dbReference type="ChEBI" id="CHEBI:30616"/>
    </ligand>
</feature>
<dbReference type="STRING" id="1432788.BU202_00870"/>
<dbReference type="FunFam" id="3.40.1160.10:FF:000019">
    <property type="entry name" value="Uridylate kinase"/>
    <property type="match status" value="1"/>
</dbReference>